<dbReference type="PANTHER" id="PTHR10039:SF15">
    <property type="entry name" value="NACHT DOMAIN-CONTAINING PROTEIN"/>
    <property type="match status" value="1"/>
</dbReference>
<organism evidence="4 5">
    <name type="scientific">Lasiosphaeria hispida</name>
    <dbReference type="NCBI Taxonomy" id="260671"/>
    <lineage>
        <taxon>Eukaryota</taxon>
        <taxon>Fungi</taxon>
        <taxon>Dikarya</taxon>
        <taxon>Ascomycota</taxon>
        <taxon>Pezizomycotina</taxon>
        <taxon>Sordariomycetes</taxon>
        <taxon>Sordariomycetidae</taxon>
        <taxon>Sordariales</taxon>
        <taxon>Lasiosphaeriaceae</taxon>
        <taxon>Lasiosphaeria</taxon>
    </lineage>
</organism>
<dbReference type="PANTHER" id="PTHR10039">
    <property type="entry name" value="AMELOGENIN"/>
    <property type="match status" value="1"/>
</dbReference>
<name>A0AAJ0HAN3_9PEZI</name>
<dbReference type="EMBL" id="JAUIQD010000006">
    <property type="protein sequence ID" value="KAK3346116.1"/>
    <property type="molecule type" value="Genomic_DNA"/>
</dbReference>
<dbReference type="AlphaFoldDB" id="A0AAJ0HAN3"/>
<feature type="domain" description="GPI inositol-deacylase winged helix" evidence="2">
    <location>
        <begin position="459"/>
        <end position="538"/>
    </location>
</feature>
<keyword evidence="5" id="KW-1185">Reference proteome</keyword>
<protein>
    <recommendedName>
        <fullName evidence="6">NACHT domain-containing protein</fullName>
    </recommendedName>
</protein>
<reference evidence="4" key="1">
    <citation type="journal article" date="2023" name="Mol. Phylogenet. Evol.">
        <title>Genome-scale phylogeny and comparative genomics of the fungal order Sordariales.</title>
        <authorList>
            <person name="Hensen N."/>
            <person name="Bonometti L."/>
            <person name="Westerberg I."/>
            <person name="Brannstrom I.O."/>
            <person name="Guillou S."/>
            <person name="Cros-Aarteil S."/>
            <person name="Calhoun S."/>
            <person name="Haridas S."/>
            <person name="Kuo A."/>
            <person name="Mondo S."/>
            <person name="Pangilinan J."/>
            <person name="Riley R."/>
            <person name="LaButti K."/>
            <person name="Andreopoulos B."/>
            <person name="Lipzen A."/>
            <person name="Chen C."/>
            <person name="Yan M."/>
            <person name="Daum C."/>
            <person name="Ng V."/>
            <person name="Clum A."/>
            <person name="Steindorff A."/>
            <person name="Ohm R.A."/>
            <person name="Martin F."/>
            <person name="Silar P."/>
            <person name="Natvig D.O."/>
            <person name="Lalanne C."/>
            <person name="Gautier V."/>
            <person name="Ament-Velasquez S.L."/>
            <person name="Kruys A."/>
            <person name="Hutchinson M.I."/>
            <person name="Powell A.J."/>
            <person name="Barry K."/>
            <person name="Miller A.N."/>
            <person name="Grigoriev I.V."/>
            <person name="Debuchy R."/>
            <person name="Gladieux P."/>
            <person name="Hiltunen Thoren M."/>
            <person name="Johannesson H."/>
        </authorList>
    </citation>
    <scope>NUCLEOTIDE SEQUENCE</scope>
    <source>
        <strain evidence="4">CBS 955.72</strain>
    </source>
</reference>
<evidence type="ECO:0008006" key="6">
    <source>
        <dbReference type="Google" id="ProtNLM"/>
    </source>
</evidence>
<dbReference type="Proteomes" id="UP001275084">
    <property type="component" value="Unassembled WGS sequence"/>
</dbReference>
<accession>A0AAJ0HAN3</accession>
<comment type="caution">
    <text evidence="4">The sequence shown here is derived from an EMBL/GenBank/DDBJ whole genome shotgun (WGS) entry which is preliminary data.</text>
</comment>
<gene>
    <name evidence="4" type="ORF">B0T25DRAFT_269073</name>
</gene>
<dbReference type="InterPro" id="IPR054471">
    <property type="entry name" value="GPIID_WHD"/>
</dbReference>
<dbReference type="InterPro" id="IPR056884">
    <property type="entry name" value="NPHP3-like_N"/>
</dbReference>
<evidence type="ECO:0000259" key="3">
    <source>
        <dbReference type="Pfam" id="PF24883"/>
    </source>
</evidence>
<evidence type="ECO:0000313" key="4">
    <source>
        <dbReference type="EMBL" id="KAK3346116.1"/>
    </source>
</evidence>
<sequence>MSFGFSIGDFISVIELARRVWKGFADAPDQFRGITQEVRSLSIILDDVEFGVSRCCLGGWREESLGSLSVACREVLEDLEKTLDKYGELGSKTGSLSGRVKRSWKRLTWEPEDIRVLRSRITSNIAMLNTYLQGISSQVALATREGVDRLNRGQDDQERLTILNWLTTIEHGPQQQDLTNQREPGTGQWLLESPEYRAWRDTAGQTLFCHGIPGAGKTMTTAVVIDSLATYGGGRFPETGIAYIYFNFRRESEQQADKSLASLLKQLSRAFPALPGSVKSLYDRHREKRTAPSLRELSETLQSVAAAYSRVFIAIDALDECQTIRSSRGAFLKEMFALRAKVAVNLFVTSRVIPEITSEFNSAVWLEIRAIDDDVRRYIKGNIEQLPNFVSRSPQLQAEIEDKIAQSVQGMFLLAQLHLNSLVGKVSPKALRAALANLPAGLSAYGQAYKIAMDRIGEQGSDQKQLGMRVLSWITCASRPLTVLELRCALGVEVGEPKLDQDNLPEVEDMLSACAGLVTVDKLSDVIRLVHYTAQQYFECNRAFWFPDADNEITAVCGTYLSFAAFESGLCRTREEFGERHQSNPLYQYAARNWRHHARKATTLHPQVVTFLTSPTKVEAARQVMAVDMEYWSVSKLQ</sequence>
<dbReference type="InterPro" id="IPR027417">
    <property type="entry name" value="P-loop_NTPase"/>
</dbReference>
<dbReference type="SUPFAM" id="SSF52540">
    <property type="entry name" value="P-loop containing nucleoside triphosphate hydrolases"/>
    <property type="match status" value="1"/>
</dbReference>
<evidence type="ECO:0000259" key="2">
    <source>
        <dbReference type="Pfam" id="PF22939"/>
    </source>
</evidence>
<dbReference type="Pfam" id="PF24883">
    <property type="entry name" value="NPHP3_N"/>
    <property type="match status" value="1"/>
</dbReference>
<reference evidence="4" key="2">
    <citation type="submission" date="2023-06" db="EMBL/GenBank/DDBJ databases">
        <authorList>
            <consortium name="Lawrence Berkeley National Laboratory"/>
            <person name="Haridas S."/>
            <person name="Hensen N."/>
            <person name="Bonometti L."/>
            <person name="Westerberg I."/>
            <person name="Brannstrom I.O."/>
            <person name="Guillou S."/>
            <person name="Cros-Aarteil S."/>
            <person name="Calhoun S."/>
            <person name="Kuo A."/>
            <person name="Mondo S."/>
            <person name="Pangilinan J."/>
            <person name="Riley R."/>
            <person name="Labutti K."/>
            <person name="Andreopoulos B."/>
            <person name="Lipzen A."/>
            <person name="Chen C."/>
            <person name="Yanf M."/>
            <person name="Daum C."/>
            <person name="Ng V."/>
            <person name="Clum A."/>
            <person name="Steindorff A."/>
            <person name="Ohm R."/>
            <person name="Martin F."/>
            <person name="Silar P."/>
            <person name="Natvig D."/>
            <person name="Lalanne C."/>
            <person name="Gautier V."/>
            <person name="Ament-Velasquez S.L."/>
            <person name="Kruys A."/>
            <person name="Hutchinson M.I."/>
            <person name="Powell A.J."/>
            <person name="Barry K."/>
            <person name="Miller A.N."/>
            <person name="Grigoriev I.V."/>
            <person name="Debuchy R."/>
            <person name="Gladieux P."/>
            <person name="Thoren M.H."/>
            <person name="Johannesson H."/>
        </authorList>
    </citation>
    <scope>NUCLEOTIDE SEQUENCE</scope>
    <source>
        <strain evidence="4">CBS 955.72</strain>
    </source>
</reference>
<keyword evidence="1" id="KW-0677">Repeat</keyword>
<proteinExistence type="predicted"/>
<dbReference type="Pfam" id="PF22939">
    <property type="entry name" value="WHD_GPIID"/>
    <property type="match status" value="1"/>
</dbReference>
<evidence type="ECO:0000313" key="5">
    <source>
        <dbReference type="Proteomes" id="UP001275084"/>
    </source>
</evidence>
<dbReference type="Gene3D" id="3.40.50.300">
    <property type="entry name" value="P-loop containing nucleotide triphosphate hydrolases"/>
    <property type="match status" value="1"/>
</dbReference>
<evidence type="ECO:0000256" key="1">
    <source>
        <dbReference type="ARBA" id="ARBA00022737"/>
    </source>
</evidence>
<feature type="domain" description="Nephrocystin 3-like N-terminal" evidence="3">
    <location>
        <begin position="185"/>
        <end position="351"/>
    </location>
</feature>